<gene>
    <name evidence="2" type="ORF">GCM10022214_53490</name>
</gene>
<evidence type="ECO:0000259" key="1">
    <source>
        <dbReference type="Pfam" id="PF13471"/>
    </source>
</evidence>
<dbReference type="InterPro" id="IPR032708">
    <property type="entry name" value="McjB_C"/>
</dbReference>
<dbReference type="Proteomes" id="UP001500683">
    <property type="component" value="Unassembled WGS sequence"/>
</dbReference>
<comment type="caution">
    <text evidence="2">The sequence shown here is derived from an EMBL/GenBank/DDBJ whole genome shotgun (WGS) entry which is preliminary data.</text>
</comment>
<proteinExistence type="predicted"/>
<dbReference type="EMBL" id="BAAAZG010000040">
    <property type="protein sequence ID" value="GAA4086648.1"/>
    <property type="molecule type" value="Genomic_DNA"/>
</dbReference>
<dbReference type="InterPro" id="IPR053521">
    <property type="entry name" value="McjB-like"/>
</dbReference>
<sequence>MPVALESSARVPRHRRAAARVAVGLAWLLMRMSPLRIRQVLGVLRRGARPATAARALAARQAVVSVSVQCAGQGCLQRSLATALLCRLGGTWPDWCTGVRTEPFRAHAWVEAEGRPVGELEEIHAFRKVMVVPALPAGERPRSEAGAGR</sequence>
<organism evidence="2 3">
    <name type="scientific">Actinomadura miaoliensis</name>
    <dbReference type="NCBI Taxonomy" id="430685"/>
    <lineage>
        <taxon>Bacteria</taxon>
        <taxon>Bacillati</taxon>
        <taxon>Actinomycetota</taxon>
        <taxon>Actinomycetes</taxon>
        <taxon>Streptosporangiales</taxon>
        <taxon>Thermomonosporaceae</taxon>
        <taxon>Actinomadura</taxon>
    </lineage>
</organism>
<reference evidence="3" key="1">
    <citation type="journal article" date="2019" name="Int. J. Syst. Evol. Microbiol.">
        <title>The Global Catalogue of Microorganisms (GCM) 10K type strain sequencing project: providing services to taxonomists for standard genome sequencing and annotation.</title>
        <authorList>
            <consortium name="The Broad Institute Genomics Platform"/>
            <consortium name="The Broad Institute Genome Sequencing Center for Infectious Disease"/>
            <person name="Wu L."/>
            <person name="Ma J."/>
        </authorList>
    </citation>
    <scope>NUCLEOTIDE SEQUENCE [LARGE SCALE GENOMIC DNA]</scope>
    <source>
        <strain evidence="3">JCM 16702</strain>
    </source>
</reference>
<keyword evidence="3" id="KW-1185">Reference proteome</keyword>
<protein>
    <recommendedName>
        <fullName evidence="1">Microcin J25-processing protein McjB C-terminal domain-containing protein</fullName>
    </recommendedName>
</protein>
<evidence type="ECO:0000313" key="3">
    <source>
        <dbReference type="Proteomes" id="UP001500683"/>
    </source>
</evidence>
<evidence type="ECO:0000313" key="2">
    <source>
        <dbReference type="EMBL" id="GAA4086648.1"/>
    </source>
</evidence>
<dbReference type="NCBIfam" id="NF033537">
    <property type="entry name" value="lasso_biosyn_B2"/>
    <property type="match status" value="1"/>
</dbReference>
<dbReference type="Pfam" id="PF13471">
    <property type="entry name" value="Transglut_core3"/>
    <property type="match status" value="1"/>
</dbReference>
<accession>A0ABP7WDI5</accession>
<feature type="domain" description="Microcin J25-processing protein McjB C-terminal" evidence="1">
    <location>
        <begin position="20"/>
        <end position="130"/>
    </location>
</feature>
<name>A0ABP7WDI5_9ACTN</name>